<dbReference type="GO" id="GO:0020037">
    <property type="term" value="F:heme binding"/>
    <property type="evidence" value="ECO:0007669"/>
    <property type="project" value="InterPro"/>
</dbReference>
<reference evidence="13 14" key="1">
    <citation type="submission" date="2019-06" db="EMBL/GenBank/DDBJ databases">
        <title>WGS assembly of Gossypium darwinii.</title>
        <authorList>
            <person name="Chen Z.J."/>
            <person name="Sreedasyam A."/>
            <person name="Ando A."/>
            <person name="Song Q."/>
            <person name="De L."/>
            <person name="Hulse-Kemp A."/>
            <person name="Ding M."/>
            <person name="Ye W."/>
            <person name="Kirkbride R."/>
            <person name="Jenkins J."/>
            <person name="Plott C."/>
            <person name="Lovell J."/>
            <person name="Lin Y.-M."/>
            <person name="Vaughn R."/>
            <person name="Liu B."/>
            <person name="Li W."/>
            <person name="Simpson S."/>
            <person name="Scheffler B."/>
            <person name="Saski C."/>
            <person name="Grover C."/>
            <person name="Hu G."/>
            <person name="Conover J."/>
            <person name="Carlson J."/>
            <person name="Shu S."/>
            <person name="Boston L."/>
            <person name="Williams M."/>
            <person name="Peterson D."/>
            <person name="Mcgee K."/>
            <person name="Jones D."/>
            <person name="Wendel J."/>
            <person name="Stelly D."/>
            <person name="Grimwood J."/>
            <person name="Schmutz J."/>
        </authorList>
    </citation>
    <scope>NUCLEOTIDE SEQUENCE [LARGE SCALE GENOMIC DNA]</scope>
    <source>
        <strain evidence="13">1808015.09</strain>
    </source>
</reference>
<dbReference type="PROSITE" id="PS00086">
    <property type="entry name" value="CYTOCHROME_P450"/>
    <property type="match status" value="1"/>
</dbReference>
<protein>
    <recommendedName>
        <fullName evidence="15">Flavone synthase II</fullName>
    </recommendedName>
</protein>
<dbReference type="GO" id="GO:0016020">
    <property type="term" value="C:membrane"/>
    <property type="evidence" value="ECO:0007669"/>
    <property type="project" value="UniProtKB-SubCell"/>
</dbReference>
<evidence type="ECO:0000256" key="9">
    <source>
        <dbReference type="ARBA" id="ARBA00023136"/>
    </source>
</evidence>
<sequence length="532" mass="60536">MVLQLAMELPFLSYAALFIVSFLIVRTVISIRNHSKLPPGPTALPVIGHLHLLSPFIHQTFQKLSSIHGALMYLRLGSVECVVVSNPELAKELLKHHELTFSARKHTAAIDHLTYNSSFAFAPYGTYWKFIKKLSTFELLGNRTLGQFLPVRTKELHHFISILLDKSKSTETVNLTEELLKLTNNVISQMMMSIRCSGTGDQADGVRTLVREVTEIFGEFNVSDIIWFFKNIDVQGFRKRFLDIHCRYDSLLEKIMRDREELRKNKKPNDEDVKDFLDMMLDVFEDEHSEIQLTRNHIKALILDFLTAATDTTAIAIEWALAELINNPEKLRKAQQELDQVVGKSRLVQESDTQCLPYLQAIIKESFRLHPPIPMISRKAVEDCKINGYTIPAQSLLFVNIWAIGRDPKVWEDPLKFQPERFLKCNRPDTNINSGDIDVKGLHYQLLPFGTGRRGCPGISLAMQELPVTLAALIQCFDWKLLNVDDGVDMSERAGLTAPRAHDLKCVPLARFTPTLFSTEAANCPKSNDFYI</sequence>
<evidence type="ECO:0000313" key="13">
    <source>
        <dbReference type="EMBL" id="TYG86564.1"/>
    </source>
</evidence>
<comment type="subcellular location">
    <subcellularLocation>
        <location evidence="2">Membrane</location>
    </subcellularLocation>
</comment>
<comment type="similarity">
    <text evidence="3 11">Belongs to the cytochrome P450 family.</text>
</comment>
<keyword evidence="7 10" id="KW-0408">Iron</keyword>
<dbReference type="FunFam" id="1.10.630.10:FF:000019">
    <property type="entry name" value="Cytochrome P450 family protein"/>
    <property type="match status" value="1"/>
</dbReference>
<evidence type="ECO:0000256" key="11">
    <source>
        <dbReference type="RuleBase" id="RU000461"/>
    </source>
</evidence>
<feature type="transmembrane region" description="Helical" evidence="12">
    <location>
        <begin position="12"/>
        <end position="29"/>
    </location>
</feature>
<dbReference type="PRINTS" id="PR00385">
    <property type="entry name" value="P450"/>
</dbReference>
<dbReference type="SUPFAM" id="SSF48264">
    <property type="entry name" value="Cytochrome P450"/>
    <property type="match status" value="1"/>
</dbReference>
<keyword evidence="6 11" id="KW-0560">Oxidoreductase</keyword>
<dbReference type="GO" id="GO:0004497">
    <property type="term" value="F:monooxygenase activity"/>
    <property type="evidence" value="ECO:0007669"/>
    <property type="project" value="UniProtKB-KW"/>
</dbReference>
<keyword evidence="12" id="KW-1133">Transmembrane helix</keyword>
<proteinExistence type="inferred from homology"/>
<keyword evidence="12" id="KW-0812">Transmembrane</keyword>
<dbReference type="InterPro" id="IPR017972">
    <property type="entry name" value="Cyt_P450_CS"/>
</dbReference>
<keyword evidence="8 11" id="KW-0503">Monooxygenase</keyword>
<dbReference type="PANTHER" id="PTHR47943">
    <property type="entry name" value="CYTOCHROME P450 93A3-LIKE"/>
    <property type="match status" value="1"/>
</dbReference>
<gene>
    <name evidence="13" type="ORF">ES288_A13G143200v1</name>
</gene>
<organism evidence="13 14">
    <name type="scientific">Gossypium darwinii</name>
    <name type="common">Darwin's cotton</name>
    <name type="synonym">Gossypium barbadense var. darwinii</name>
    <dbReference type="NCBI Taxonomy" id="34276"/>
    <lineage>
        <taxon>Eukaryota</taxon>
        <taxon>Viridiplantae</taxon>
        <taxon>Streptophyta</taxon>
        <taxon>Embryophyta</taxon>
        <taxon>Tracheophyta</taxon>
        <taxon>Spermatophyta</taxon>
        <taxon>Magnoliopsida</taxon>
        <taxon>eudicotyledons</taxon>
        <taxon>Gunneridae</taxon>
        <taxon>Pentapetalae</taxon>
        <taxon>rosids</taxon>
        <taxon>malvids</taxon>
        <taxon>Malvales</taxon>
        <taxon>Malvaceae</taxon>
        <taxon>Malvoideae</taxon>
        <taxon>Gossypium</taxon>
    </lineage>
</organism>
<keyword evidence="14" id="KW-1185">Reference proteome</keyword>
<keyword evidence="4 10" id="KW-0349">Heme</keyword>
<dbReference type="Proteomes" id="UP000323506">
    <property type="component" value="Chromosome A13"/>
</dbReference>
<evidence type="ECO:0000256" key="3">
    <source>
        <dbReference type="ARBA" id="ARBA00010617"/>
    </source>
</evidence>
<evidence type="ECO:0000256" key="6">
    <source>
        <dbReference type="ARBA" id="ARBA00023002"/>
    </source>
</evidence>
<keyword evidence="5 10" id="KW-0479">Metal-binding</keyword>
<dbReference type="InterPro" id="IPR002401">
    <property type="entry name" value="Cyt_P450_E_grp-I"/>
</dbReference>
<evidence type="ECO:0000313" key="14">
    <source>
        <dbReference type="Proteomes" id="UP000323506"/>
    </source>
</evidence>
<accession>A0A5D2DZH0</accession>
<comment type="cofactor">
    <cofactor evidence="1 10">
        <name>heme</name>
        <dbReference type="ChEBI" id="CHEBI:30413"/>
    </cofactor>
</comment>
<dbReference type="PANTHER" id="PTHR47943:SF8">
    <property type="entry name" value="CYTOCHROME P450"/>
    <property type="match status" value="1"/>
</dbReference>
<name>A0A5D2DZH0_GOSDA</name>
<dbReference type="InterPro" id="IPR001128">
    <property type="entry name" value="Cyt_P450"/>
</dbReference>
<keyword evidence="9 12" id="KW-0472">Membrane</keyword>
<evidence type="ECO:0000256" key="10">
    <source>
        <dbReference type="PIRSR" id="PIRSR602401-1"/>
    </source>
</evidence>
<evidence type="ECO:0000256" key="2">
    <source>
        <dbReference type="ARBA" id="ARBA00004370"/>
    </source>
</evidence>
<dbReference type="GO" id="GO:0016705">
    <property type="term" value="F:oxidoreductase activity, acting on paired donors, with incorporation or reduction of molecular oxygen"/>
    <property type="evidence" value="ECO:0007669"/>
    <property type="project" value="InterPro"/>
</dbReference>
<dbReference type="Pfam" id="PF00067">
    <property type="entry name" value="p450"/>
    <property type="match status" value="1"/>
</dbReference>
<dbReference type="AlphaFoldDB" id="A0A5D2DZH0"/>
<dbReference type="InterPro" id="IPR036396">
    <property type="entry name" value="Cyt_P450_sf"/>
</dbReference>
<feature type="binding site" description="axial binding residue" evidence="10">
    <location>
        <position position="456"/>
    </location>
    <ligand>
        <name>heme</name>
        <dbReference type="ChEBI" id="CHEBI:30413"/>
    </ligand>
    <ligandPart>
        <name>Fe</name>
        <dbReference type="ChEBI" id="CHEBI:18248"/>
    </ligandPart>
</feature>
<dbReference type="GO" id="GO:0005506">
    <property type="term" value="F:iron ion binding"/>
    <property type="evidence" value="ECO:0007669"/>
    <property type="project" value="InterPro"/>
</dbReference>
<dbReference type="CDD" id="cd20655">
    <property type="entry name" value="CYP93"/>
    <property type="match status" value="1"/>
</dbReference>
<evidence type="ECO:0000256" key="12">
    <source>
        <dbReference type="SAM" id="Phobius"/>
    </source>
</evidence>
<evidence type="ECO:0000256" key="4">
    <source>
        <dbReference type="ARBA" id="ARBA00022617"/>
    </source>
</evidence>
<evidence type="ECO:0000256" key="1">
    <source>
        <dbReference type="ARBA" id="ARBA00001971"/>
    </source>
</evidence>
<evidence type="ECO:0000256" key="7">
    <source>
        <dbReference type="ARBA" id="ARBA00023004"/>
    </source>
</evidence>
<evidence type="ECO:0000256" key="8">
    <source>
        <dbReference type="ARBA" id="ARBA00023033"/>
    </source>
</evidence>
<dbReference type="EMBL" id="CM017700">
    <property type="protein sequence ID" value="TYG86564.1"/>
    <property type="molecule type" value="Genomic_DNA"/>
</dbReference>
<dbReference type="PRINTS" id="PR00463">
    <property type="entry name" value="EP450I"/>
</dbReference>
<dbReference type="Gene3D" id="1.10.630.10">
    <property type="entry name" value="Cytochrome P450"/>
    <property type="match status" value="1"/>
</dbReference>
<evidence type="ECO:0008006" key="15">
    <source>
        <dbReference type="Google" id="ProtNLM"/>
    </source>
</evidence>
<evidence type="ECO:0000256" key="5">
    <source>
        <dbReference type="ARBA" id="ARBA00022723"/>
    </source>
</evidence>